<dbReference type="AlphaFoldDB" id="A0A5A9W4U4"/>
<dbReference type="CDD" id="cd04301">
    <property type="entry name" value="NAT_SF"/>
    <property type="match status" value="1"/>
</dbReference>
<evidence type="ECO:0000256" key="3">
    <source>
        <dbReference type="ARBA" id="ARBA00012355"/>
    </source>
</evidence>
<comment type="function">
    <text evidence="8">Catalyzes the acetylation of L-2,4-diaminobutyrate (DABA) to gamma-N-acetyl-alpha,gamma-diaminobutyric acid (ADABA) with acetyl coenzyme A.</text>
</comment>
<evidence type="ECO:0000259" key="9">
    <source>
        <dbReference type="PROSITE" id="PS51186"/>
    </source>
</evidence>
<dbReference type="InterPro" id="IPR012772">
    <property type="entry name" value="Ectoine_EctA"/>
</dbReference>
<evidence type="ECO:0000256" key="7">
    <source>
        <dbReference type="ARBA" id="ARBA00048924"/>
    </source>
</evidence>
<dbReference type="GO" id="GO:0019491">
    <property type="term" value="P:ectoine biosynthetic process"/>
    <property type="evidence" value="ECO:0007669"/>
    <property type="project" value="UniProtKB-UniPathway"/>
</dbReference>
<keyword evidence="11" id="KW-1185">Reference proteome</keyword>
<evidence type="ECO:0000256" key="5">
    <source>
        <dbReference type="ARBA" id="ARBA00022679"/>
    </source>
</evidence>
<keyword evidence="5 8" id="KW-0808">Transferase</keyword>
<keyword evidence="6 8" id="KW-0012">Acyltransferase</keyword>
<dbReference type="EC" id="2.3.1.178" evidence="3 8"/>
<dbReference type="Proteomes" id="UP000325302">
    <property type="component" value="Unassembled WGS sequence"/>
</dbReference>
<accession>A0A5A9W4U4</accession>
<evidence type="ECO:0000256" key="2">
    <source>
        <dbReference type="ARBA" id="ARBA00010712"/>
    </source>
</evidence>
<organism evidence="10 11">
    <name type="scientific">Nitrincola tapanii</name>
    <dbReference type="NCBI Taxonomy" id="1708751"/>
    <lineage>
        <taxon>Bacteria</taxon>
        <taxon>Pseudomonadati</taxon>
        <taxon>Pseudomonadota</taxon>
        <taxon>Gammaproteobacteria</taxon>
        <taxon>Oceanospirillales</taxon>
        <taxon>Oceanospirillaceae</taxon>
        <taxon>Nitrincola</taxon>
    </lineage>
</organism>
<dbReference type="PROSITE" id="PS51186">
    <property type="entry name" value="GNAT"/>
    <property type="match status" value="1"/>
</dbReference>
<proteinExistence type="inferred from homology"/>
<dbReference type="EMBL" id="SMRS01000004">
    <property type="protein sequence ID" value="KAA0875175.1"/>
    <property type="molecule type" value="Genomic_DNA"/>
</dbReference>
<evidence type="ECO:0000313" key="11">
    <source>
        <dbReference type="Proteomes" id="UP000325302"/>
    </source>
</evidence>
<sequence>MHSTEIHFRLPRPEDGVALHRLIAACPPLDTNSVYCNLLQCTHFSETALAAETAQGELIGFISGYRPPMRLDTLFVWQVALHPKYRGQGIAQAMLQALVERTQRDLGIAFIETTISPGNLPSEGLFAGFFATWQLETTRTLLFSRKTHFADQHEDEVLWRAGPLPGSLAVSTTPVDQRAYPSAHQPA</sequence>
<comment type="similarity">
    <text evidence="2 8">Belongs to the acetyltransferase family. EctA subfamily.</text>
</comment>
<evidence type="ECO:0000256" key="6">
    <source>
        <dbReference type="ARBA" id="ARBA00023315"/>
    </source>
</evidence>
<dbReference type="UniPathway" id="UPA00067">
    <property type="reaction ID" value="UER00122"/>
</dbReference>
<evidence type="ECO:0000256" key="1">
    <source>
        <dbReference type="ARBA" id="ARBA00004978"/>
    </source>
</evidence>
<protein>
    <recommendedName>
        <fullName evidence="4 8">L-2,4-diaminobutyric acid acetyltransferase</fullName>
        <shortName evidence="8">DABA acetyltransferase</shortName>
        <ecNumber evidence="3 8">2.3.1.178</ecNumber>
    </recommendedName>
</protein>
<evidence type="ECO:0000256" key="8">
    <source>
        <dbReference type="RuleBase" id="RU365045"/>
    </source>
</evidence>
<dbReference type="SUPFAM" id="SSF55729">
    <property type="entry name" value="Acyl-CoA N-acyltransferases (Nat)"/>
    <property type="match status" value="1"/>
</dbReference>
<dbReference type="OrthoDB" id="2436196at2"/>
<comment type="caution">
    <text evidence="10">The sequence shown here is derived from an EMBL/GenBank/DDBJ whole genome shotgun (WGS) entry which is preliminary data.</text>
</comment>
<dbReference type="NCBIfam" id="TIGR02406">
    <property type="entry name" value="ectoine_EctA"/>
    <property type="match status" value="1"/>
</dbReference>
<dbReference type="Pfam" id="PF00583">
    <property type="entry name" value="Acetyltransf_1"/>
    <property type="match status" value="1"/>
</dbReference>
<dbReference type="GO" id="GO:0033816">
    <property type="term" value="F:diaminobutyrate acetyltransferase activity"/>
    <property type="evidence" value="ECO:0007669"/>
    <property type="project" value="UniProtKB-EC"/>
</dbReference>
<dbReference type="InterPro" id="IPR016181">
    <property type="entry name" value="Acyl_CoA_acyltransferase"/>
</dbReference>
<dbReference type="RefSeq" id="WP_149390755.1">
    <property type="nucleotide sequence ID" value="NZ_SMRS01000004.1"/>
</dbReference>
<dbReference type="InterPro" id="IPR000182">
    <property type="entry name" value="GNAT_dom"/>
</dbReference>
<comment type="catalytic activity">
    <reaction evidence="7 8">
        <text>L-2,4-diaminobutanoate + acetyl-CoA = (2S)-4-acetamido-2-aminobutanoate + CoA + H(+)</text>
        <dbReference type="Rhea" id="RHEA:16901"/>
        <dbReference type="ChEBI" id="CHEBI:15378"/>
        <dbReference type="ChEBI" id="CHEBI:57287"/>
        <dbReference type="ChEBI" id="CHEBI:57288"/>
        <dbReference type="ChEBI" id="CHEBI:58761"/>
        <dbReference type="ChEBI" id="CHEBI:58929"/>
        <dbReference type="EC" id="2.3.1.178"/>
    </reaction>
</comment>
<evidence type="ECO:0000313" key="10">
    <source>
        <dbReference type="EMBL" id="KAA0875175.1"/>
    </source>
</evidence>
<reference evidence="10 11" key="1">
    <citation type="submission" date="2019-03" db="EMBL/GenBank/DDBJ databases">
        <title>Nitrincola sp. nov. isolated from an Indian soda lake.</title>
        <authorList>
            <person name="Joshi A."/>
            <person name="Thite S.V."/>
            <person name="Joseph N."/>
            <person name="Dhotre D."/>
            <person name="Moorthy M."/>
            <person name="Shouche Y.S."/>
        </authorList>
    </citation>
    <scope>NUCLEOTIDE SEQUENCE [LARGE SCALE GENOMIC DNA]</scope>
    <source>
        <strain evidence="10 11">MEB193</strain>
    </source>
</reference>
<feature type="domain" description="N-acetyltransferase" evidence="9">
    <location>
        <begin position="6"/>
        <end position="148"/>
    </location>
</feature>
<gene>
    <name evidence="8 10" type="primary">ectA</name>
    <name evidence="10" type="ORF">E1H14_07065</name>
</gene>
<dbReference type="Gene3D" id="3.40.630.30">
    <property type="match status" value="1"/>
</dbReference>
<evidence type="ECO:0000256" key="4">
    <source>
        <dbReference type="ARBA" id="ARBA00017935"/>
    </source>
</evidence>
<comment type="pathway">
    <text evidence="1 8">Amine and polyamine biosynthesis; ectoine biosynthesis; L-ectoine from L-aspartate 4-semialdehyde: step 2/3.</text>
</comment>
<name>A0A5A9W4U4_9GAMM</name>